<dbReference type="PANTHER" id="PTHR43212">
    <property type="entry name" value="QUERCETIN 2,3-DIOXYGENASE"/>
    <property type="match status" value="1"/>
</dbReference>
<dbReference type="Proteomes" id="UP001151582">
    <property type="component" value="Unassembled WGS sequence"/>
</dbReference>
<organism evidence="4 5">
    <name type="scientific">Dimargaris verticillata</name>
    <dbReference type="NCBI Taxonomy" id="2761393"/>
    <lineage>
        <taxon>Eukaryota</taxon>
        <taxon>Fungi</taxon>
        <taxon>Fungi incertae sedis</taxon>
        <taxon>Zoopagomycota</taxon>
        <taxon>Kickxellomycotina</taxon>
        <taxon>Dimargaritomycetes</taxon>
        <taxon>Dimargaritales</taxon>
        <taxon>Dimargaritaceae</taxon>
        <taxon>Dimargaris</taxon>
    </lineage>
</organism>
<evidence type="ECO:0000259" key="3">
    <source>
        <dbReference type="Pfam" id="PF02678"/>
    </source>
</evidence>
<dbReference type="InterPro" id="IPR014710">
    <property type="entry name" value="RmlC-like_jellyroll"/>
</dbReference>
<proteinExistence type="inferred from homology"/>
<dbReference type="EMBL" id="JANBQB010000523">
    <property type="protein sequence ID" value="KAJ1975472.1"/>
    <property type="molecule type" value="Genomic_DNA"/>
</dbReference>
<dbReference type="InterPro" id="IPR011051">
    <property type="entry name" value="RmlC_Cupin_sf"/>
</dbReference>
<dbReference type="OrthoDB" id="10261807at2759"/>
<dbReference type="PANTHER" id="PTHR43212:SF3">
    <property type="entry name" value="QUERCETIN 2,3-DIOXYGENASE"/>
    <property type="match status" value="1"/>
</dbReference>
<dbReference type="Pfam" id="PF02678">
    <property type="entry name" value="Pirin"/>
    <property type="match status" value="1"/>
</dbReference>
<comment type="caution">
    <text evidence="4">The sequence shown here is derived from an EMBL/GenBank/DDBJ whole genome shotgun (WGS) entry which is preliminary data.</text>
</comment>
<gene>
    <name evidence="4" type="ORF">H4R34_004321</name>
</gene>
<feature type="domain" description="Pirin N-terminal" evidence="3">
    <location>
        <begin position="12"/>
        <end position="123"/>
    </location>
</feature>
<dbReference type="AlphaFoldDB" id="A0A9W8B5T8"/>
<evidence type="ECO:0000313" key="4">
    <source>
        <dbReference type="EMBL" id="KAJ1975472.1"/>
    </source>
</evidence>
<keyword evidence="5" id="KW-1185">Reference proteome</keyword>
<dbReference type="InterPro" id="IPR003829">
    <property type="entry name" value="Pirin_N_dom"/>
</dbReference>
<dbReference type="SUPFAM" id="SSF51182">
    <property type="entry name" value="RmlC-like cupins"/>
    <property type="match status" value="1"/>
</dbReference>
<evidence type="ECO:0000313" key="5">
    <source>
        <dbReference type="Proteomes" id="UP001151582"/>
    </source>
</evidence>
<evidence type="ECO:0000256" key="1">
    <source>
        <dbReference type="ARBA" id="ARBA00008416"/>
    </source>
</evidence>
<reference evidence="4" key="1">
    <citation type="submission" date="2022-07" db="EMBL/GenBank/DDBJ databases">
        <title>Phylogenomic reconstructions and comparative analyses of Kickxellomycotina fungi.</title>
        <authorList>
            <person name="Reynolds N.K."/>
            <person name="Stajich J.E."/>
            <person name="Barry K."/>
            <person name="Grigoriev I.V."/>
            <person name="Crous P."/>
            <person name="Smith M.E."/>
        </authorList>
    </citation>
    <scope>NUCLEOTIDE SEQUENCE</scope>
    <source>
        <strain evidence="4">RSA 567</strain>
    </source>
</reference>
<name>A0A9W8B5T8_9FUNG</name>
<sequence>MAALTVVPRRSKARGHADLGWLNTYHTFSFADYYDPQFMEFGPLRVLNEDRVKAKTGFGKHPHREYEIFSYILSGELEHRDSLGNVEILKRGDVQFTTAGSGITHSEKNDHPNKTCHFLQIWVKPDFAYLDPGYVTQTFSDANKTNRLLPIVSPYLDTTNAPTDASSTTVLDNTIGVHTDLFTFACTLEPGQSVVHSVQSAHPNRKAKSSGNGARRLYLHVVDQTGAITIVDSNTTLQAGDGAFVTEVKSRQTLELSNPTSEKVEFLLFDMA</sequence>
<dbReference type="CDD" id="cd02910">
    <property type="entry name" value="cupin_Yhhw_N"/>
    <property type="match status" value="1"/>
</dbReference>
<protein>
    <recommendedName>
        <fullName evidence="3">Pirin N-terminal domain-containing protein</fullName>
    </recommendedName>
</protein>
<evidence type="ECO:0000256" key="2">
    <source>
        <dbReference type="RuleBase" id="RU003457"/>
    </source>
</evidence>
<accession>A0A9W8B5T8</accession>
<dbReference type="Gene3D" id="2.60.120.10">
    <property type="entry name" value="Jelly Rolls"/>
    <property type="match status" value="2"/>
</dbReference>
<dbReference type="InterPro" id="IPR012093">
    <property type="entry name" value="Pirin"/>
</dbReference>
<comment type="similarity">
    <text evidence="1 2">Belongs to the pirin family.</text>
</comment>